<dbReference type="GO" id="GO:0003723">
    <property type="term" value="F:RNA binding"/>
    <property type="evidence" value="ECO:0007669"/>
    <property type="project" value="InterPro"/>
</dbReference>
<dbReference type="PANTHER" id="PTHR22891">
    <property type="entry name" value="EUKARYOTIC TRANSLATION INITIATION FACTOR 2C"/>
    <property type="match status" value="1"/>
</dbReference>
<dbReference type="CDD" id="cd02846">
    <property type="entry name" value="PAZ_argonaute_like"/>
    <property type="match status" value="1"/>
</dbReference>
<dbReference type="AlphaFoldDB" id="A0AAV4XAR3"/>
<protein>
    <submittedName>
        <fullName evidence="3">Protein argonaute 1A</fullName>
    </submittedName>
</protein>
<dbReference type="EMBL" id="BPLR01017361">
    <property type="protein sequence ID" value="GIY90918.1"/>
    <property type="molecule type" value="Genomic_DNA"/>
</dbReference>
<evidence type="ECO:0000259" key="2">
    <source>
        <dbReference type="PROSITE" id="PS50821"/>
    </source>
</evidence>
<reference evidence="3 4" key="1">
    <citation type="submission" date="2021-06" db="EMBL/GenBank/DDBJ databases">
        <title>Caerostris extrusa draft genome.</title>
        <authorList>
            <person name="Kono N."/>
            <person name="Arakawa K."/>
        </authorList>
    </citation>
    <scope>NUCLEOTIDE SEQUENCE [LARGE SCALE GENOMIC DNA]</scope>
</reference>
<dbReference type="PROSITE" id="PS50821">
    <property type="entry name" value="PAZ"/>
    <property type="match status" value="1"/>
</dbReference>
<sequence length="505" mass="58288">MYKNTIITDNVVIVTVIVTSFPIVGFYNVGRMYPRIVTLAYCCTCWYMSVAPWYIAVDFYSEYSGRSSEHSSGTFVYVWPSRSPNLTPCESWLWEDPDLKKRRSGISFLRALIGTQVKIHLCVSTNCFATELPNGEVYHYDIELNLKHQSSKNCRKIIDNLLKTHVKFEDHHPAYDGKKNLYSRKPLSIITENIIYEAEQKKLCITIKTVRKNDSLGNSISLDPLLHSVFAGQVNSVSQEAIMVLQGVLRFRPSVVFYPTARDIFCRPSAQDVCQISGGQEIWTGYHQSLRLGQRKPMLNVDVTARAFLKKGPLLNIIADILNLDVSQLFTMKLLRDSDIRELNKKLKGVAIQTTHLKTNQMRYRIRELSRMNANNLMLNCSNNDEQFKITVADYFSKNYQPLKYPHFPCVQVNNKDIFLPIEVCEIVKDQPWQKLSQKQRNELTNFAVRSPKQRFDAIVKVLKDSKAINEIHLKEFDIKILEEPIKLESRVIEALNYVTLVERL</sequence>
<dbReference type="Gene3D" id="2.170.260.10">
    <property type="entry name" value="paz domain"/>
    <property type="match status" value="1"/>
</dbReference>
<gene>
    <name evidence="3" type="primary">AGO1A</name>
    <name evidence="3" type="ORF">CEXT_54311</name>
</gene>
<name>A0AAV4XAR3_CAEEX</name>
<feature type="transmembrane region" description="Helical" evidence="1">
    <location>
        <begin position="6"/>
        <end position="29"/>
    </location>
</feature>
<keyword evidence="4" id="KW-1185">Reference proteome</keyword>
<keyword evidence="1" id="KW-0812">Transmembrane</keyword>
<dbReference type="InterPro" id="IPR036085">
    <property type="entry name" value="PAZ_dom_sf"/>
</dbReference>
<feature type="domain" description="PAZ" evidence="2">
    <location>
        <begin position="313"/>
        <end position="429"/>
    </location>
</feature>
<accession>A0AAV4XAR3</accession>
<dbReference type="InterPro" id="IPR032474">
    <property type="entry name" value="Argonaute_N"/>
</dbReference>
<feature type="transmembrane region" description="Helical" evidence="1">
    <location>
        <begin position="36"/>
        <end position="56"/>
    </location>
</feature>
<dbReference type="Pfam" id="PF02170">
    <property type="entry name" value="PAZ"/>
    <property type="match status" value="1"/>
</dbReference>
<dbReference type="SUPFAM" id="SSF101690">
    <property type="entry name" value="PAZ domain"/>
    <property type="match status" value="1"/>
</dbReference>
<proteinExistence type="predicted"/>
<comment type="caution">
    <text evidence="3">The sequence shown here is derived from an EMBL/GenBank/DDBJ whole genome shotgun (WGS) entry which is preliminary data.</text>
</comment>
<evidence type="ECO:0000256" key="1">
    <source>
        <dbReference type="SAM" id="Phobius"/>
    </source>
</evidence>
<evidence type="ECO:0000313" key="3">
    <source>
        <dbReference type="EMBL" id="GIY90918.1"/>
    </source>
</evidence>
<dbReference type="InterPro" id="IPR014811">
    <property type="entry name" value="ArgoL1"/>
</dbReference>
<keyword evidence="1" id="KW-0472">Membrane</keyword>
<dbReference type="Proteomes" id="UP001054945">
    <property type="component" value="Unassembled WGS sequence"/>
</dbReference>
<dbReference type="InterPro" id="IPR003100">
    <property type="entry name" value="PAZ_dom"/>
</dbReference>
<dbReference type="Pfam" id="PF16486">
    <property type="entry name" value="ArgoN"/>
    <property type="match status" value="1"/>
</dbReference>
<organism evidence="3 4">
    <name type="scientific">Caerostris extrusa</name>
    <name type="common">Bark spider</name>
    <name type="synonym">Caerostris bankana</name>
    <dbReference type="NCBI Taxonomy" id="172846"/>
    <lineage>
        <taxon>Eukaryota</taxon>
        <taxon>Metazoa</taxon>
        <taxon>Ecdysozoa</taxon>
        <taxon>Arthropoda</taxon>
        <taxon>Chelicerata</taxon>
        <taxon>Arachnida</taxon>
        <taxon>Araneae</taxon>
        <taxon>Araneomorphae</taxon>
        <taxon>Entelegynae</taxon>
        <taxon>Araneoidea</taxon>
        <taxon>Araneidae</taxon>
        <taxon>Caerostris</taxon>
    </lineage>
</organism>
<keyword evidence="1" id="KW-1133">Transmembrane helix</keyword>
<dbReference type="SMART" id="SM01163">
    <property type="entry name" value="DUF1785"/>
    <property type="match status" value="1"/>
</dbReference>
<dbReference type="Pfam" id="PF08699">
    <property type="entry name" value="ArgoL1"/>
    <property type="match status" value="1"/>
</dbReference>
<evidence type="ECO:0000313" key="4">
    <source>
        <dbReference type="Proteomes" id="UP001054945"/>
    </source>
</evidence>